<protein>
    <submittedName>
        <fullName evidence="1">Uncharacterized protein</fullName>
    </submittedName>
</protein>
<dbReference type="AlphaFoldDB" id="A0A7G9Z9R0"/>
<reference evidence="1" key="1">
    <citation type="submission" date="2020-06" db="EMBL/GenBank/DDBJ databases">
        <title>Unique genomic features of the anaerobic methanotrophic archaea.</title>
        <authorList>
            <person name="Chadwick G.L."/>
            <person name="Skennerton C.T."/>
            <person name="Laso-Perez R."/>
            <person name="Leu A.O."/>
            <person name="Speth D.R."/>
            <person name="Yu H."/>
            <person name="Morgan-Lang C."/>
            <person name="Hatzenpichler R."/>
            <person name="Goudeau D."/>
            <person name="Malmstrom R."/>
            <person name="Brazelton W.J."/>
            <person name="Woyke T."/>
            <person name="Hallam S.J."/>
            <person name="Tyson G.W."/>
            <person name="Wegener G."/>
            <person name="Boetius A."/>
            <person name="Orphan V."/>
        </authorList>
    </citation>
    <scope>NUCLEOTIDE SEQUENCE</scope>
</reference>
<name>A0A7G9Z9R0_9EURY</name>
<organism evidence="1">
    <name type="scientific">Candidatus Methanophaga sp. ANME-1 ERB7</name>
    <dbReference type="NCBI Taxonomy" id="2759913"/>
    <lineage>
        <taxon>Archaea</taxon>
        <taxon>Methanobacteriati</taxon>
        <taxon>Methanobacteriota</taxon>
        <taxon>Stenosarchaea group</taxon>
        <taxon>Methanomicrobia</taxon>
        <taxon>Candidatus Methanophagales</taxon>
        <taxon>Candidatus Methanophagaceae</taxon>
        <taxon>Candidatus Methanophaga</taxon>
    </lineage>
</organism>
<evidence type="ECO:0000313" key="1">
    <source>
        <dbReference type="EMBL" id="QNO56994.1"/>
    </source>
</evidence>
<dbReference type="EMBL" id="MT631675">
    <property type="protein sequence ID" value="QNO56994.1"/>
    <property type="molecule type" value="Genomic_DNA"/>
</dbReference>
<sequence>MSCESKKWIGIAIGVAFTILVLLLSGMASAERIGIPADYATIKSSRMPICFSSAIGISGPDLDLRYSFRSFGRSFIK</sequence>
<proteinExistence type="predicted"/>
<gene>
    <name evidence="1" type="ORF">MGAOFDBH_00011</name>
</gene>
<accession>A0A7G9Z9R0</accession>